<proteinExistence type="predicted"/>
<gene>
    <name evidence="1" type="ORF">UFOVP257_286</name>
</gene>
<protein>
    <submittedName>
        <fullName evidence="1">Uncharacterized protein</fullName>
    </submittedName>
</protein>
<dbReference type="EMBL" id="LR796274">
    <property type="protein sequence ID" value="CAB4133564.1"/>
    <property type="molecule type" value="Genomic_DNA"/>
</dbReference>
<evidence type="ECO:0000313" key="1">
    <source>
        <dbReference type="EMBL" id="CAB4133564.1"/>
    </source>
</evidence>
<accession>A0A6J5LG56</accession>
<name>A0A6J5LG56_9CAUD</name>
<sequence>MKIEQKRNMMGELKSFDTAEHGVYDSKGKEAMLTFLNHTLESVLKSVENPNNYGIDLLTLNDDNQVVYCWEVEVRHGNWQGDRPFPYREINCIERKDYQWRREPEFLKKIPYQMADEYKVCYVQLNKECTRAVIIEGDEILKYPLKQWANRKANNEYVRQVPIENTVQVVLK</sequence>
<organism evidence="1">
    <name type="scientific">uncultured Caudovirales phage</name>
    <dbReference type="NCBI Taxonomy" id="2100421"/>
    <lineage>
        <taxon>Viruses</taxon>
        <taxon>Duplodnaviria</taxon>
        <taxon>Heunggongvirae</taxon>
        <taxon>Uroviricota</taxon>
        <taxon>Caudoviricetes</taxon>
        <taxon>Peduoviridae</taxon>
        <taxon>Maltschvirus</taxon>
        <taxon>Maltschvirus maltsch</taxon>
    </lineage>
</organism>
<reference evidence="1" key="1">
    <citation type="submission" date="2020-04" db="EMBL/GenBank/DDBJ databases">
        <authorList>
            <person name="Chiriac C."/>
            <person name="Salcher M."/>
            <person name="Ghai R."/>
            <person name="Kavagutti S V."/>
        </authorList>
    </citation>
    <scope>NUCLEOTIDE SEQUENCE</scope>
</reference>